<feature type="transmembrane region" description="Helical" evidence="8">
    <location>
        <begin position="73"/>
        <end position="90"/>
    </location>
</feature>
<keyword evidence="6 8" id="KW-1133">Transmembrane helix</keyword>
<dbReference type="EMBL" id="JAFEUM010000009">
    <property type="protein sequence ID" value="MBM7038235.1"/>
    <property type="molecule type" value="Genomic_DNA"/>
</dbReference>
<feature type="transmembrane region" description="Helical" evidence="8">
    <location>
        <begin position="42"/>
        <end position="61"/>
    </location>
</feature>
<feature type="domain" description="Major facilitator superfamily associated" evidence="9">
    <location>
        <begin position="8"/>
        <end position="362"/>
    </location>
</feature>
<dbReference type="Gene3D" id="1.20.1250.20">
    <property type="entry name" value="MFS general substrate transporter like domains"/>
    <property type="match status" value="2"/>
</dbReference>
<keyword evidence="5 8" id="KW-0812">Transmembrane</keyword>
<keyword evidence="7 8" id="KW-0472">Membrane</keyword>
<gene>
    <name evidence="10" type="ORF">JQC93_17715</name>
</gene>
<evidence type="ECO:0000256" key="3">
    <source>
        <dbReference type="ARBA" id="ARBA00022475"/>
    </source>
</evidence>
<name>A0ABS2HL75_9VIBR</name>
<dbReference type="NCBIfam" id="NF008346">
    <property type="entry name" value="PRK11128.1"/>
    <property type="match status" value="1"/>
</dbReference>
<dbReference type="SUPFAM" id="SSF103473">
    <property type="entry name" value="MFS general substrate transporter"/>
    <property type="match status" value="1"/>
</dbReference>
<dbReference type="Proteomes" id="UP000809621">
    <property type="component" value="Unassembled WGS sequence"/>
</dbReference>
<feature type="transmembrane region" description="Helical" evidence="8">
    <location>
        <begin position="160"/>
        <end position="177"/>
    </location>
</feature>
<dbReference type="InterPro" id="IPR024989">
    <property type="entry name" value="MFS_assoc_dom"/>
</dbReference>
<dbReference type="PANTHER" id="PTHR23522">
    <property type="entry name" value="BLL5896 PROTEIN"/>
    <property type="match status" value="1"/>
</dbReference>
<evidence type="ECO:0000313" key="11">
    <source>
        <dbReference type="Proteomes" id="UP000809621"/>
    </source>
</evidence>
<evidence type="ECO:0000259" key="9">
    <source>
        <dbReference type="Pfam" id="PF12832"/>
    </source>
</evidence>
<comment type="caution">
    <text evidence="10">The sequence shown here is derived from an EMBL/GenBank/DDBJ whole genome shotgun (WGS) entry which is preliminary data.</text>
</comment>
<feature type="transmembrane region" description="Helical" evidence="8">
    <location>
        <begin position="96"/>
        <end position="115"/>
    </location>
</feature>
<evidence type="ECO:0000256" key="7">
    <source>
        <dbReference type="ARBA" id="ARBA00023136"/>
    </source>
</evidence>
<feature type="transmembrane region" description="Helical" evidence="8">
    <location>
        <begin position="240"/>
        <end position="259"/>
    </location>
</feature>
<proteinExistence type="predicted"/>
<keyword evidence="11" id="KW-1185">Reference proteome</keyword>
<feature type="transmembrane region" description="Helical" evidence="8">
    <location>
        <begin position="7"/>
        <end position="30"/>
    </location>
</feature>
<feature type="transmembrane region" description="Helical" evidence="8">
    <location>
        <begin position="330"/>
        <end position="352"/>
    </location>
</feature>
<protein>
    <submittedName>
        <fullName evidence="10">3-phenylpropionate MFS transporter</fullName>
    </submittedName>
</protein>
<dbReference type="InterPro" id="IPR036259">
    <property type="entry name" value="MFS_trans_sf"/>
</dbReference>
<evidence type="ECO:0000313" key="10">
    <source>
        <dbReference type="EMBL" id="MBM7038235.1"/>
    </source>
</evidence>
<reference evidence="10 11" key="1">
    <citation type="submission" date="2021-02" db="EMBL/GenBank/DDBJ databases">
        <authorList>
            <person name="Park J.-S."/>
        </authorList>
    </citation>
    <scope>NUCLEOTIDE SEQUENCE [LARGE SCALE GENOMIC DNA]</scope>
    <source>
        <strain evidence="10 11">188UL20-2</strain>
    </source>
</reference>
<dbReference type="InterPro" id="IPR026032">
    <property type="entry name" value="HcaT-like"/>
</dbReference>
<sequence>MQRSSPYAWLSTYLVGFFFTYGVYLPFWGLWFESQHVDASDIGVLIGLGLASRCVANLFITPRFSRMERILPALRWMTIGACITLGAHLFTGQSFWLMATATVLFNLFLGPITPLSDSMANYYAKLKTLDYGRTRLWGSIAFVAGSTIVGYLVANFGSQMILYTALLGLAVSYLLVLRTPAVLPTSETQTHQSKVKLLALLRKPSVLRFIVLVSLIQGSHAAYYGFSAIHWKGAGISEDIIGYLWSLGVISEILVFAMSRRWFSGLGLQALFTMASIGVMLRWGLTAATTDIVALVVVQSLHGVTFALAHIAAIRYIQMAPEVEMVPLQALYNALPMGAVLALMTAVSGWGYQHYGSQVFWVMAVMGLIAMVIKVSPKTKPVAQNAS</sequence>
<feature type="transmembrane region" description="Helical" evidence="8">
    <location>
        <begin position="206"/>
        <end position="228"/>
    </location>
</feature>
<comment type="subcellular location">
    <subcellularLocation>
        <location evidence="1">Cell inner membrane</location>
        <topology evidence="1">Multi-pass membrane protein</topology>
    </subcellularLocation>
</comment>
<dbReference type="PANTHER" id="PTHR23522:SF10">
    <property type="entry name" value="3-PHENYLPROPIONIC ACID TRANSPORTER-RELATED"/>
    <property type="match status" value="1"/>
</dbReference>
<organism evidence="10 11">
    <name type="scientific">Vibrio ulleungensis</name>
    <dbReference type="NCBI Taxonomy" id="2807619"/>
    <lineage>
        <taxon>Bacteria</taxon>
        <taxon>Pseudomonadati</taxon>
        <taxon>Pseudomonadota</taxon>
        <taxon>Gammaproteobacteria</taxon>
        <taxon>Vibrionales</taxon>
        <taxon>Vibrionaceae</taxon>
        <taxon>Vibrio</taxon>
    </lineage>
</organism>
<keyword evidence="2" id="KW-0813">Transport</keyword>
<feature type="transmembrane region" description="Helical" evidence="8">
    <location>
        <begin position="266"/>
        <end position="286"/>
    </location>
</feature>
<evidence type="ECO:0000256" key="6">
    <source>
        <dbReference type="ARBA" id="ARBA00022989"/>
    </source>
</evidence>
<dbReference type="Pfam" id="PF12832">
    <property type="entry name" value="MFS_1_like"/>
    <property type="match status" value="1"/>
</dbReference>
<feature type="transmembrane region" description="Helical" evidence="8">
    <location>
        <begin position="292"/>
        <end position="318"/>
    </location>
</feature>
<feature type="transmembrane region" description="Helical" evidence="8">
    <location>
        <begin position="136"/>
        <end position="154"/>
    </location>
</feature>
<feature type="transmembrane region" description="Helical" evidence="8">
    <location>
        <begin position="358"/>
        <end position="375"/>
    </location>
</feature>
<accession>A0ABS2HL75</accession>
<evidence type="ECO:0000256" key="1">
    <source>
        <dbReference type="ARBA" id="ARBA00004429"/>
    </source>
</evidence>
<keyword evidence="3" id="KW-1003">Cell membrane</keyword>
<evidence type="ECO:0000256" key="8">
    <source>
        <dbReference type="SAM" id="Phobius"/>
    </source>
</evidence>
<keyword evidence="4" id="KW-0997">Cell inner membrane</keyword>
<evidence type="ECO:0000256" key="5">
    <source>
        <dbReference type="ARBA" id="ARBA00022692"/>
    </source>
</evidence>
<evidence type="ECO:0000256" key="4">
    <source>
        <dbReference type="ARBA" id="ARBA00022519"/>
    </source>
</evidence>
<dbReference type="RefSeq" id="WP_205159704.1">
    <property type="nucleotide sequence ID" value="NZ_JAFEUM010000009.1"/>
</dbReference>
<dbReference type="NCBIfam" id="NF037955">
    <property type="entry name" value="mfs"/>
    <property type="match status" value="1"/>
</dbReference>
<dbReference type="PIRSF" id="PIRSF004925">
    <property type="entry name" value="HcaT"/>
    <property type="match status" value="1"/>
</dbReference>
<evidence type="ECO:0000256" key="2">
    <source>
        <dbReference type="ARBA" id="ARBA00022448"/>
    </source>
</evidence>